<sequence>MGGVGVPNILSFSRLSRIVSDIKVRADVTRTEATTGRREDITAAMKGDVGGAHLLKKAIDDTKSFQSLLALGQNRSQRTQSALALLGIDAVRIGAETLGASGRNDTQALVSLAADARGAISSIFSALNTTDGGRALFGGDVTDRPPLVAPEQLLADIELIMAGATDATDVQTQLDFYFNDPSGGFATSIYQGGLNKSPAVAISPGIRVDVSATAADQPIKDLIRGLAAIATNSFAPFADKSGVVDYGATTALGADTSITDLRAVIGVGQARIGAAISRHEAEGTILTSLFNEMTGRDQFEAASELQLLESQLEASYLLTARLARLTIADFIR</sequence>
<dbReference type="Gene3D" id="1.20.1330.10">
    <property type="entry name" value="f41 fragment of flagellin, N-terminal domain"/>
    <property type="match status" value="1"/>
</dbReference>
<gene>
    <name evidence="2" type="ORF">MNBD_ALPHA05-2217</name>
</gene>
<dbReference type="Pfam" id="PF00700">
    <property type="entry name" value="Flagellin_C"/>
    <property type="match status" value="1"/>
</dbReference>
<feature type="domain" description="Flagellin C-terminal" evidence="1">
    <location>
        <begin position="254"/>
        <end position="325"/>
    </location>
</feature>
<reference evidence="2" key="1">
    <citation type="submission" date="2018-06" db="EMBL/GenBank/DDBJ databases">
        <authorList>
            <person name="Zhirakovskaya E."/>
        </authorList>
    </citation>
    <scope>NUCLEOTIDE SEQUENCE</scope>
</reference>
<protein>
    <recommendedName>
        <fullName evidence="1">Flagellin C-terminal domain-containing protein</fullName>
    </recommendedName>
</protein>
<dbReference type="InterPro" id="IPR046358">
    <property type="entry name" value="Flagellin_C"/>
</dbReference>
<dbReference type="AlphaFoldDB" id="A0A3B0T579"/>
<proteinExistence type="predicted"/>
<name>A0A3B0T579_9ZZZZ</name>
<evidence type="ECO:0000313" key="2">
    <source>
        <dbReference type="EMBL" id="VAW07489.1"/>
    </source>
</evidence>
<organism evidence="2">
    <name type="scientific">hydrothermal vent metagenome</name>
    <dbReference type="NCBI Taxonomy" id="652676"/>
    <lineage>
        <taxon>unclassified sequences</taxon>
        <taxon>metagenomes</taxon>
        <taxon>ecological metagenomes</taxon>
    </lineage>
</organism>
<dbReference type="SUPFAM" id="SSF64518">
    <property type="entry name" value="Phase 1 flagellin"/>
    <property type="match status" value="1"/>
</dbReference>
<accession>A0A3B0T579</accession>
<dbReference type="EMBL" id="UOEH01000585">
    <property type="protein sequence ID" value="VAW07489.1"/>
    <property type="molecule type" value="Genomic_DNA"/>
</dbReference>
<evidence type="ECO:0000259" key="1">
    <source>
        <dbReference type="Pfam" id="PF00700"/>
    </source>
</evidence>